<evidence type="ECO:0000313" key="12">
    <source>
        <dbReference type="EMBL" id="GAC15314.1"/>
    </source>
</evidence>
<accession>K6X3Y2</accession>
<evidence type="ECO:0000256" key="8">
    <source>
        <dbReference type="ARBA" id="ARBA00023136"/>
    </source>
</evidence>
<dbReference type="Pfam" id="PF07219">
    <property type="entry name" value="HemY_N"/>
    <property type="match status" value="1"/>
</dbReference>
<dbReference type="GO" id="GO:0006779">
    <property type="term" value="P:porphyrin-containing compound biosynthetic process"/>
    <property type="evidence" value="ECO:0007669"/>
    <property type="project" value="UniProtKB-KW"/>
</dbReference>
<evidence type="ECO:0000256" key="10">
    <source>
        <dbReference type="SAM" id="Phobius"/>
    </source>
</evidence>
<keyword evidence="4" id="KW-1003">Cell membrane</keyword>
<organism evidence="12 13">
    <name type="scientific">Aliiglaciecola lipolytica E3</name>
    <dbReference type="NCBI Taxonomy" id="1127673"/>
    <lineage>
        <taxon>Bacteria</taxon>
        <taxon>Pseudomonadati</taxon>
        <taxon>Pseudomonadota</taxon>
        <taxon>Gammaproteobacteria</taxon>
        <taxon>Alteromonadales</taxon>
        <taxon>Alteromonadaceae</taxon>
        <taxon>Aliiglaciecola</taxon>
    </lineage>
</organism>
<evidence type="ECO:0000256" key="7">
    <source>
        <dbReference type="ARBA" id="ARBA00022989"/>
    </source>
</evidence>
<evidence type="ECO:0000256" key="6">
    <source>
        <dbReference type="ARBA" id="ARBA00022692"/>
    </source>
</evidence>
<keyword evidence="13" id="KW-1185">Reference proteome</keyword>
<feature type="domain" description="HemY N-terminal" evidence="11">
    <location>
        <begin position="29"/>
        <end position="130"/>
    </location>
</feature>
<dbReference type="eggNOG" id="COG3071">
    <property type="taxonomic scope" value="Bacteria"/>
</dbReference>
<keyword evidence="6 10" id="KW-0812">Transmembrane</keyword>
<evidence type="ECO:0000256" key="2">
    <source>
        <dbReference type="ARBA" id="ARBA00004429"/>
    </source>
</evidence>
<evidence type="ECO:0000313" key="13">
    <source>
        <dbReference type="Proteomes" id="UP000006334"/>
    </source>
</evidence>
<dbReference type="InterPro" id="IPR011990">
    <property type="entry name" value="TPR-like_helical_dom_sf"/>
</dbReference>
<keyword evidence="9" id="KW-0627">Porphyrin biosynthesis</keyword>
<dbReference type="RefSeq" id="WP_008845119.1">
    <property type="nucleotide sequence ID" value="NZ_BAEN01000051.1"/>
</dbReference>
<dbReference type="EMBL" id="BAEN01000051">
    <property type="protein sequence ID" value="GAC15314.1"/>
    <property type="molecule type" value="Genomic_DNA"/>
</dbReference>
<dbReference type="SUPFAM" id="SSF48452">
    <property type="entry name" value="TPR-like"/>
    <property type="match status" value="1"/>
</dbReference>
<evidence type="ECO:0000256" key="4">
    <source>
        <dbReference type="ARBA" id="ARBA00022475"/>
    </source>
</evidence>
<evidence type="ECO:0000256" key="3">
    <source>
        <dbReference type="ARBA" id="ARBA00004744"/>
    </source>
</evidence>
<dbReference type="AlphaFoldDB" id="K6X3Y2"/>
<dbReference type="Proteomes" id="UP000006334">
    <property type="component" value="Unassembled WGS sequence"/>
</dbReference>
<dbReference type="GO" id="GO:0042168">
    <property type="term" value="P:heme metabolic process"/>
    <property type="evidence" value="ECO:0007669"/>
    <property type="project" value="InterPro"/>
</dbReference>
<keyword evidence="8 10" id="KW-0472">Membrane</keyword>
<proteinExistence type="predicted"/>
<feature type="transmembrane region" description="Helical" evidence="10">
    <location>
        <begin position="44"/>
        <end position="65"/>
    </location>
</feature>
<sequence length="390" mass="44182">MKKIILLLILVGLIIVGLYAGPALINYQGYFLIALESGTYQVSIFGFIVLVVSLFFVAWLTLIVVRKLIDILAGSQDWLFGFSSRRKQKAFTNGLISLAEGNYLDAKKSLEKIRREDFDGINLLALAEVEAQLNHKLEARELWYEAAEKDKTALAANLCLLRDLMIENKCEQVLTHISDSSDKIKNDPDIIKIWARALDQTGKYSILRENVKKWKKPLGDEYDYWLLKASKGEFAEIASKEGALKLKEKWQSLPRGVRKEPGQIAAYSQQLIDQKMYEEAQTILVNGQKSGPVPVLYTLYRQLKNTQTNGAIKQLESWIKKDDSNVELLSTLGQLAYNSGDYLLAEKALSRAIKLANERRDVLLLAQIKEAQKDNIHALELYKKTVLNES</sequence>
<keyword evidence="5" id="KW-0997">Cell inner membrane</keyword>
<evidence type="ECO:0000259" key="11">
    <source>
        <dbReference type="Pfam" id="PF07219"/>
    </source>
</evidence>
<dbReference type="InterPro" id="IPR010817">
    <property type="entry name" value="HemY_N"/>
</dbReference>
<dbReference type="NCBIfam" id="TIGR00540">
    <property type="entry name" value="TPR_hemY_coli"/>
    <property type="match status" value="1"/>
</dbReference>
<dbReference type="UniPathway" id="UPA00252"/>
<dbReference type="GO" id="GO:0005886">
    <property type="term" value="C:plasma membrane"/>
    <property type="evidence" value="ECO:0007669"/>
    <property type="project" value="UniProtKB-SubCell"/>
</dbReference>
<reference evidence="12 13" key="1">
    <citation type="journal article" date="2017" name="Antonie Van Leeuwenhoek">
        <title>Rhizobium rhizosphaerae sp. nov., a novel species isolated from rice rhizosphere.</title>
        <authorList>
            <person name="Zhao J.J."/>
            <person name="Zhang J."/>
            <person name="Zhang R.J."/>
            <person name="Zhang C.W."/>
            <person name="Yin H.Q."/>
            <person name="Zhang X.X."/>
        </authorList>
    </citation>
    <scope>NUCLEOTIDE SEQUENCE [LARGE SCALE GENOMIC DNA]</scope>
    <source>
        <strain evidence="12 13">E3</strain>
    </source>
</reference>
<comment type="subcellular location">
    <subcellularLocation>
        <location evidence="2">Cell inner membrane</location>
        <topology evidence="2">Multi-pass membrane protein</topology>
    </subcellularLocation>
</comment>
<keyword evidence="7 10" id="KW-1133">Transmembrane helix</keyword>
<protein>
    <submittedName>
        <fullName evidence="12">HemY protein</fullName>
    </submittedName>
</protein>
<evidence type="ECO:0000256" key="9">
    <source>
        <dbReference type="ARBA" id="ARBA00023244"/>
    </source>
</evidence>
<comment type="function">
    <text evidence="1">Involved in a late step of protoheme IX synthesis.</text>
</comment>
<comment type="pathway">
    <text evidence="3">Porphyrin-containing compound metabolism; protoheme biosynthesis.</text>
</comment>
<gene>
    <name evidence="12" type="primary">hemY</name>
    <name evidence="12" type="ORF">GLIP_2692</name>
</gene>
<dbReference type="InterPro" id="IPR005254">
    <property type="entry name" value="Heme_biosyn_assoc_TPR_pro"/>
</dbReference>
<evidence type="ECO:0000256" key="1">
    <source>
        <dbReference type="ARBA" id="ARBA00002962"/>
    </source>
</evidence>
<evidence type="ECO:0000256" key="5">
    <source>
        <dbReference type="ARBA" id="ARBA00022519"/>
    </source>
</evidence>
<comment type="caution">
    <text evidence="12">The sequence shown here is derived from an EMBL/GenBank/DDBJ whole genome shotgun (WGS) entry which is preliminary data.</text>
</comment>
<name>K6X3Y2_9ALTE</name>
<dbReference type="OrthoDB" id="7067577at2"/>
<dbReference type="STRING" id="1127673.GLIP_2692"/>
<dbReference type="Gene3D" id="1.25.40.10">
    <property type="entry name" value="Tetratricopeptide repeat domain"/>
    <property type="match status" value="1"/>
</dbReference>